<evidence type="ECO:0000313" key="4">
    <source>
        <dbReference type="Proteomes" id="UP000007879"/>
    </source>
</evidence>
<feature type="compositionally biased region" description="Low complexity" evidence="2">
    <location>
        <begin position="1"/>
        <end position="15"/>
    </location>
</feature>
<dbReference type="InterPro" id="IPR037646">
    <property type="entry name" value="PROSER3"/>
</dbReference>
<dbReference type="AlphaFoldDB" id="A0A1X7UZH8"/>
<dbReference type="Proteomes" id="UP000007879">
    <property type="component" value="Unassembled WGS sequence"/>
</dbReference>
<evidence type="ECO:0000256" key="1">
    <source>
        <dbReference type="SAM" id="Coils"/>
    </source>
</evidence>
<dbReference type="EnsemblMetazoa" id="Aqu2.1.32934_001">
    <property type="protein sequence ID" value="Aqu2.1.32934_001"/>
    <property type="gene ID" value="Aqu2.1.32934"/>
</dbReference>
<dbReference type="EnsemblMetazoa" id="XM_019995965.1">
    <property type="protein sequence ID" value="XP_019851524.1"/>
    <property type="gene ID" value="LOC109581658"/>
</dbReference>
<gene>
    <name evidence="3" type="primary">109581658</name>
</gene>
<organism evidence="3">
    <name type="scientific">Amphimedon queenslandica</name>
    <name type="common">Sponge</name>
    <dbReference type="NCBI Taxonomy" id="400682"/>
    <lineage>
        <taxon>Eukaryota</taxon>
        <taxon>Metazoa</taxon>
        <taxon>Porifera</taxon>
        <taxon>Demospongiae</taxon>
        <taxon>Heteroscleromorpha</taxon>
        <taxon>Haplosclerida</taxon>
        <taxon>Niphatidae</taxon>
        <taxon>Amphimedon</taxon>
    </lineage>
</organism>
<dbReference type="KEGG" id="aqu:109581658"/>
<keyword evidence="4" id="KW-1185">Reference proteome</keyword>
<feature type="region of interest" description="Disordered" evidence="2">
    <location>
        <begin position="249"/>
        <end position="286"/>
    </location>
</feature>
<dbReference type="PANTHER" id="PTHR22045">
    <property type="entry name" value="PROLINE AND SERINE-RICH PROTEIN 3"/>
    <property type="match status" value="1"/>
</dbReference>
<name>A0A1X7UZH8_AMPQE</name>
<accession>A0A1X7UZH8</accession>
<keyword evidence="1" id="KW-0175">Coiled coil</keyword>
<evidence type="ECO:0000313" key="3">
    <source>
        <dbReference type="EnsemblMetazoa" id="Aqu2.1.32934_001"/>
    </source>
</evidence>
<dbReference type="InParanoid" id="A0A1X7UZH8"/>
<dbReference type="PANTHER" id="PTHR22045:SF6">
    <property type="entry name" value="PROLINE AND SERINE-RICH PROTEIN 3"/>
    <property type="match status" value="1"/>
</dbReference>
<dbReference type="OrthoDB" id="10043502at2759"/>
<feature type="coiled-coil region" evidence="1">
    <location>
        <begin position="191"/>
        <end position="218"/>
    </location>
</feature>
<proteinExistence type="predicted"/>
<reference evidence="4" key="1">
    <citation type="journal article" date="2010" name="Nature">
        <title>The Amphimedon queenslandica genome and the evolution of animal complexity.</title>
        <authorList>
            <person name="Srivastava M."/>
            <person name="Simakov O."/>
            <person name="Chapman J."/>
            <person name="Fahey B."/>
            <person name="Gauthier M.E."/>
            <person name="Mitros T."/>
            <person name="Richards G.S."/>
            <person name="Conaco C."/>
            <person name="Dacre M."/>
            <person name="Hellsten U."/>
            <person name="Larroux C."/>
            <person name="Putnam N.H."/>
            <person name="Stanke M."/>
            <person name="Adamska M."/>
            <person name="Darling A."/>
            <person name="Degnan S.M."/>
            <person name="Oakley T.H."/>
            <person name="Plachetzki D.C."/>
            <person name="Zhai Y."/>
            <person name="Adamski M."/>
            <person name="Calcino A."/>
            <person name="Cummins S.F."/>
            <person name="Goodstein D.M."/>
            <person name="Harris C."/>
            <person name="Jackson D.J."/>
            <person name="Leys S.P."/>
            <person name="Shu S."/>
            <person name="Woodcroft B.J."/>
            <person name="Vervoort M."/>
            <person name="Kosik K.S."/>
            <person name="Manning G."/>
            <person name="Degnan B.M."/>
            <person name="Rokhsar D.S."/>
        </authorList>
    </citation>
    <scope>NUCLEOTIDE SEQUENCE [LARGE SCALE GENOMIC DNA]</scope>
</reference>
<protein>
    <submittedName>
        <fullName evidence="3">Uncharacterized protein</fullName>
    </submittedName>
</protein>
<evidence type="ECO:0000256" key="2">
    <source>
        <dbReference type="SAM" id="MobiDB-lite"/>
    </source>
</evidence>
<sequence length="323" mass="37038">MADHSSFSSSSSNDTSSKRDPYQLQSWTDQSDSSTFYEESWPHVATPPVHVVTMETSDTRPVIARYIHRFRTTPPTSREGRSRDTDGQFWWKKKEKMNQPIRVDQESNTKAARSVSRDESLKERAGIALEKSSSLLSARSQSHEDQLTFKTRTHSLHLFTEPLSEVSLSDDDATQDETHLKIKRNDDILYQWRLNRRLEEARRDVAAAKRERQRKEIIEQSNKENYSLSRLHNMQPSCHKNCTLPVSASRGGGHCGPLVQLEREERRREGESDGGQLEELHDDSFDSSLSSFSSSVACSERPLAQRKDIDKLLSETIKARLFV</sequence>
<feature type="compositionally biased region" description="Basic and acidic residues" evidence="2">
    <location>
        <begin position="261"/>
        <end position="271"/>
    </location>
</feature>
<reference evidence="3" key="2">
    <citation type="submission" date="2017-05" db="UniProtKB">
        <authorList>
            <consortium name="EnsemblMetazoa"/>
        </authorList>
    </citation>
    <scope>IDENTIFICATION</scope>
</reference>
<feature type="region of interest" description="Disordered" evidence="2">
    <location>
        <begin position="1"/>
        <end position="31"/>
    </location>
</feature>